<organism evidence="2 3">
    <name type="scientific">Paraburkholderia caribensis</name>
    <dbReference type="NCBI Taxonomy" id="75105"/>
    <lineage>
        <taxon>Bacteria</taxon>
        <taxon>Pseudomonadati</taxon>
        <taxon>Pseudomonadota</taxon>
        <taxon>Betaproteobacteria</taxon>
        <taxon>Burkholderiales</taxon>
        <taxon>Burkholderiaceae</taxon>
        <taxon>Paraburkholderia</taxon>
    </lineage>
</organism>
<evidence type="ECO:0000256" key="1">
    <source>
        <dbReference type="SAM" id="MobiDB-lite"/>
    </source>
</evidence>
<protein>
    <submittedName>
        <fullName evidence="2">Uncharacterized protein</fullName>
    </submittedName>
</protein>
<comment type="caution">
    <text evidence="2">The sequence shown here is derived from an EMBL/GenBank/DDBJ whole genome shotgun (WGS) entry which is preliminary data.</text>
</comment>
<keyword evidence="3" id="KW-1185">Reference proteome</keyword>
<evidence type="ECO:0000313" key="3">
    <source>
        <dbReference type="Proteomes" id="UP001462961"/>
    </source>
</evidence>
<proteinExistence type="predicted"/>
<gene>
    <name evidence="2" type="ORF">VOI32_28360</name>
</gene>
<dbReference type="Proteomes" id="UP001462961">
    <property type="component" value="Unassembled WGS sequence"/>
</dbReference>
<feature type="compositionally biased region" description="Polar residues" evidence="1">
    <location>
        <begin position="72"/>
        <end position="84"/>
    </location>
</feature>
<dbReference type="RefSeq" id="WP_146174431.1">
    <property type="nucleotide sequence ID" value="NZ_CP015959.1"/>
</dbReference>
<name>A0ABV0E355_9BURK</name>
<sequence length="120" mass="13571">MSPPHRCANIHHPPLAAAQVAISTTNRAFGCARTTRLRYMAPVVERERCVATGKPRVNACRDLRDEDDPAVKSQTAPSPRQRQINDIRASPYPTHFPAGHMKIYDPRFKINNKMYCAFLL</sequence>
<evidence type="ECO:0000313" key="2">
    <source>
        <dbReference type="EMBL" id="MEO1757843.1"/>
    </source>
</evidence>
<reference evidence="2 3" key="1">
    <citation type="submission" date="2024-01" db="EMBL/GenBank/DDBJ databases">
        <title>The diversity of rhizobia nodulating Mimosa spp. in eleven states of Brazil covering several biomes is determined by host plant, location, and edaphic factors.</title>
        <authorList>
            <person name="Rouws L."/>
            <person name="Barauna A."/>
            <person name="Beukes C."/>
            <person name="De Faria S.M."/>
            <person name="Gross E."/>
            <person name="Dos Reis Junior F.B."/>
            <person name="Simon M."/>
            <person name="Maluk M."/>
            <person name="Odee D.W."/>
            <person name="Kenicer G."/>
            <person name="Young J.P.W."/>
            <person name="Reis V.M."/>
            <person name="Zilli J."/>
            <person name="James E.K."/>
        </authorList>
    </citation>
    <scope>NUCLEOTIDE SEQUENCE [LARGE SCALE GENOMIC DNA]</scope>
    <source>
        <strain evidence="2 3">JHI1651</strain>
    </source>
</reference>
<dbReference type="EMBL" id="JAYLVJ010000043">
    <property type="protein sequence ID" value="MEO1757843.1"/>
    <property type="molecule type" value="Genomic_DNA"/>
</dbReference>
<feature type="region of interest" description="Disordered" evidence="1">
    <location>
        <begin position="60"/>
        <end position="93"/>
    </location>
</feature>
<accession>A0ABV0E355</accession>